<keyword evidence="1" id="KW-0694">RNA-binding</keyword>
<evidence type="ECO:0000313" key="3">
    <source>
        <dbReference type="EMBL" id="CAF9925404.1"/>
    </source>
</evidence>
<dbReference type="AlphaFoldDB" id="A0A8H3IT79"/>
<dbReference type="GO" id="GO:0030422">
    <property type="term" value="P:siRNA processing"/>
    <property type="evidence" value="ECO:0007669"/>
    <property type="project" value="TreeGrafter"/>
</dbReference>
<dbReference type="InterPro" id="IPR007855">
    <property type="entry name" value="RDRP"/>
</dbReference>
<keyword evidence="4" id="KW-1185">Reference proteome</keyword>
<keyword evidence="1" id="KW-0548">Nucleotidyltransferase</keyword>
<sequence>MAKSNAFSLVITLQNSINPDDCEWSYSTLNTPKSSYFNSLGLIKSVSVVSNAKEQTIILRFTKASPNRATANDPLDKFISISFAAFHLRHPNGDPLAKGDEAPSSEAATPKESAEYVTRLLQSGLTINGVTYNFYGHSNSQLKSRTCSLFAAPKDEIACKVENLGDLATLKSVAKKVKRIGLLFSTAEIVCEVEVGCYEDIPDIFAKDYNFTDGCGLISEAFAKFLVKKKDLRFRNQKYMPSSFQIRYRGYKGVLMVDPTMKGKTKIKFRESMRKFKGGEDLSFSVIEYAKAREFSSSLTPLVLGTPTDD</sequence>
<organism evidence="3 4">
    <name type="scientific">Imshaugia aleurites</name>
    <dbReference type="NCBI Taxonomy" id="172621"/>
    <lineage>
        <taxon>Eukaryota</taxon>
        <taxon>Fungi</taxon>
        <taxon>Dikarya</taxon>
        <taxon>Ascomycota</taxon>
        <taxon>Pezizomycotina</taxon>
        <taxon>Lecanoromycetes</taxon>
        <taxon>OSLEUM clade</taxon>
        <taxon>Lecanoromycetidae</taxon>
        <taxon>Lecanorales</taxon>
        <taxon>Lecanorineae</taxon>
        <taxon>Parmeliaceae</taxon>
        <taxon>Imshaugia</taxon>
    </lineage>
</organism>
<comment type="catalytic activity">
    <reaction evidence="1">
        <text>RNA(n) + a ribonucleoside 5'-triphosphate = RNA(n+1) + diphosphate</text>
        <dbReference type="Rhea" id="RHEA:21248"/>
        <dbReference type="Rhea" id="RHEA-COMP:14527"/>
        <dbReference type="Rhea" id="RHEA-COMP:17342"/>
        <dbReference type="ChEBI" id="CHEBI:33019"/>
        <dbReference type="ChEBI" id="CHEBI:61557"/>
        <dbReference type="ChEBI" id="CHEBI:140395"/>
        <dbReference type="EC" id="2.7.7.48"/>
    </reaction>
</comment>
<feature type="domain" description="RDRP core" evidence="2">
    <location>
        <begin position="76"/>
        <end position="292"/>
    </location>
</feature>
<evidence type="ECO:0000313" key="4">
    <source>
        <dbReference type="Proteomes" id="UP000664534"/>
    </source>
</evidence>
<comment type="caution">
    <text evidence="3">The sequence shown here is derived from an EMBL/GenBank/DDBJ whole genome shotgun (WGS) entry which is preliminary data.</text>
</comment>
<dbReference type="OrthoDB" id="6513042at2759"/>
<dbReference type="GO" id="GO:0003723">
    <property type="term" value="F:RNA binding"/>
    <property type="evidence" value="ECO:0007669"/>
    <property type="project" value="UniProtKB-KW"/>
</dbReference>
<accession>A0A8H3IT79</accession>
<keyword evidence="1" id="KW-0808">Transferase</keyword>
<reference evidence="3" key="1">
    <citation type="submission" date="2021-03" db="EMBL/GenBank/DDBJ databases">
        <authorList>
            <person name="Tagirdzhanova G."/>
        </authorList>
    </citation>
    <scope>NUCLEOTIDE SEQUENCE</scope>
</reference>
<gene>
    <name evidence="3" type="ORF">IMSHALPRED_006464</name>
</gene>
<dbReference type="PANTHER" id="PTHR23079">
    <property type="entry name" value="RNA-DEPENDENT RNA POLYMERASE"/>
    <property type="match status" value="1"/>
</dbReference>
<dbReference type="PANTHER" id="PTHR23079:SF55">
    <property type="entry name" value="RNA-DIRECTED RNA POLYMERASE"/>
    <property type="match status" value="1"/>
</dbReference>
<keyword evidence="1" id="KW-0696">RNA-directed RNA polymerase</keyword>
<protein>
    <recommendedName>
        <fullName evidence="1">RNA-dependent RNA polymerase</fullName>
        <ecNumber evidence="1">2.7.7.48</ecNumber>
    </recommendedName>
</protein>
<dbReference type="Pfam" id="PF05183">
    <property type="entry name" value="RdRP"/>
    <property type="match status" value="1"/>
</dbReference>
<evidence type="ECO:0000256" key="1">
    <source>
        <dbReference type="RuleBase" id="RU363098"/>
    </source>
</evidence>
<dbReference type="EC" id="2.7.7.48" evidence="1"/>
<dbReference type="GO" id="GO:0003968">
    <property type="term" value="F:RNA-directed RNA polymerase activity"/>
    <property type="evidence" value="ECO:0007669"/>
    <property type="project" value="UniProtKB-KW"/>
</dbReference>
<comment type="similarity">
    <text evidence="1">Belongs to the RdRP family.</text>
</comment>
<dbReference type="Proteomes" id="UP000664534">
    <property type="component" value="Unassembled WGS sequence"/>
</dbReference>
<dbReference type="InterPro" id="IPR057596">
    <property type="entry name" value="RDRP_core"/>
</dbReference>
<dbReference type="GO" id="GO:0031380">
    <property type="term" value="C:nuclear RNA-directed RNA polymerase complex"/>
    <property type="evidence" value="ECO:0007669"/>
    <property type="project" value="TreeGrafter"/>
</dbReference>
<proteinExistence type="inferred from homology"/>
<evidence type="ECO:0000259" key="2">
    <source>
        <dbReference type="Pfam" id="PF05183"/>
    </source>
</evidence>
<name>A0A8H3IT79_9LECA</name>
<dbReference type="EMBL" id="CAJPDT010000039">
    <property type="protein sequence ID" value="CAF9925404.1"/>
    <property type="molecule type" value="Genomic_DNA"/>
</dbReference>